<dbReference type="GeneID" id="54990020"/>
<sequence length="891" mass="103114">MSNFLKNLHPLLKRKKNTQDNKDPHYAIINMFSEELDNLEQETIDSKIQSSLDTATGKYLDIYGDWYGLVRKKNELDDTYRDRIIEYVLLKRGTNNSIIGAIKRFLEDEDVYVDIYEPFKNIFYTNKSHLNGEDHLMGDYYRFAIIDITIGKSFPLEIIDEINKFKPAGVKVYFTYDGSYDLGEDKIITPVFYKDYPKVTTYQDVDIFRGYGRILYGHLNLGIAKVNDITDVFKTNNSLVNSLDVLSGSATVGREFYNYAYKTQHKYEPRTEDYVTTISSRSIRIEEEELNKDFYTETSTRNNIKPELVIEGNNRPTNIHFNLDTVEYLRRKGIVVSSLGMDEQELINYVSNYFGEVSLDLDIQAMVSPSNPVSVKLSIYDFRSYSWVTVSREDLNLTEKNIGNKIGNLIDYLNDNLSLFIKLEVEPVREETELRIGYFDLTFRRYEKDIYTVKPFLGRVEPHQETSYLAELDAIKDIDIDNGDIITKSGYRPMQYLRLTDGYDNSINRNLLLNTTTNIKNKEDTRGSYNQYWFTYIDEAHKYFNVGDYITISFDVEMDRGDLLRVYDSNHNRDFMFGSVVFENIGSQKQRLEFTRKLEKATKDSENWQLAFFADDNGDNFSIKNIKVEFGEESTPYQPNPEDIYGANDPNKYIDILPRDKDNNVINNKVLPIDYEEENVQFLDKLVRFNGVYNNVQTISINNTIPIPKAIIETSVYGTNYNTLKTFNDLPEGETHTDNELVDLYGIKNLTYQTLNPFSQVIIRPFLDFTITKLMEDIGNIVDLPNGFFNALWQEVDIYSEHKNPTPIVLEDVANGIIDNSTGEIVKIPNQSINTYTDSDVETLLPAEYKQPLTLDSNLTLGELADTELSTKEINITHIPQVTTESSQNQH</sequence>
<keyword evidence="2" id="KW-1185">Reference proteome</keyword>
<dbReference type="KEGG" id="vg:54990020"/>
<protein>
    <submittedName>
        <fullName evidence="1">Uncharacterized protein</fullName>
    </submittedName>
</protein>
<organism evidence="1 2">
    <name type="scientific">Staphylococcus phage phiSA_BS1</name>
    <dbReference type="NCBI Taxonomy" id="2126734"/>
    <lineage>
        <taxon>Viruses</taxon>
        <taxon>Duplodnaviria</taxon>
        <taxon>Heunggongvirae</taxon>
        <taxon>Uroviricota</taxon>
        <taxon>Caudoviricetes</taxon>
        <taxon>Herelleviridae</taxon>
        <taxon>Twortvirinae</taxon>
        <taxon>Baoshanvirus</taxon>
        <taxon>Baoshanvirus BS1</taxon>
    </lineage>
</organism>
<evidence type="ECO:0000313" key="1">
    <source>
        <dbReference type="EMBL" id="AVP40442.1"/>
    </source>
</evidence>
<evidence type="ECO:0000313" key="2">
    <source>
        <dbReference type="Proteomes" id="UP000241797"/>
    </source>
</evidence>
<dbReference type="Proteomes" id="UP000241797">
    <property type="component" value="Segment"/>
</dbReference>
<name>A0A2P1MXY9_9CAUD</name>
<reference evidence="1 2" key="1">
    <citation type="submission" date="2018-03" db="EMBL/GenBank/DDBJ databases">
        <title>Isolation, the biological characteristics and genomics of two new strains of lysate Staphylococcus aureus phage.</title>
        <authorList>
            <person name="Jin X."/>
            <person name="Zhang C."/>
        </authorList>
    </citation>
    <scope>NUCLEOTIDE SEQUENCE [LARGE SCALE GENOMIC DNA]</scope>
</reference>
<dbReference type="EMBL" id="MH078572">
    <property type="protein sequence ID" value="AVP40442.1"/>
    <property type="molecule type" value="Genomic_DNA"/>
</dbReference>
<proteinExistence type="predicted"/>
<dbReference type="RefSeq" id="YP_009799531.1">
    <property type="nucleotide sequence ID" value="NC_047945.1"/>
</dbReference>
<accession>A0A2P1MXY9</accession>